<dbReference type="EMBL" id="QGGV01000014">
    <property type="protein sequence ID" value="PWK53132.1"/>
    <property type="molecule type" value="Genomic_DNA"/>
</dbReference>
<feature type="domain" description="Glycosyltransferase subfamily 4-like N-terminal" evidence="2">
    <location>
        <begin position="18"/>
        <end position="158"/>
    </location>
</feature>
<dbReference type="KEGG" id="salo:EF888_06130"/>
<dbReference type="Proteomes" id="UP000245390">
    <property type="component" value="Unassembled WGS sequence"/>
</dbReference>
<dbReference type="Pfam" id="PF00534">
    <property type="entry name" value="Glycos_transf_1"/>
    <property type="match status" value="1"/>
</dbReference>
<dbReference type="SUPFAM" id="SSF53756">
    <property type="entry name" value="UDP-Glycosyltransferase/glycogen phosphorylase"/>
    <property type="match status" value="1"/>
</dbReference>
<dbReference type="AlphaFoldDB" id="A0A316FXQ2"/>
<evidence type="ECO:0000313" key="3">
    <source>
        <dbReference type="EMBL" id="PWK53132.1"/>
    </source>
</evidence>
<dbReference type="Gene3D" id="3.40.50.2000">
    <property type="entry name" value="Glycogen Phosphorylase B"/>
    <property type="match status" value="2"/>
</dbReference>
<accession>A0A316FXQ2</accession>
<keyword evidence="3" id="KW-0808">Transferase</keyword>
<dbReference type="Pfam" id="PF13439">
    <property type="entry name" value="Glyco_transf_4"/>
    <property type="match status" value="1"/>
</dbReference>
<proteinExistence type="predicted"/>
<evidence type="ECO:0000259" key="2">
    <source>
        <dbReference type="Pfam" id="PF13439"/>
    </source>
</evidence>
<dbReference type="InterPro" id="IPR050194">
    <property type="entry name" value="Glycosyltransferase_grp1"/>
</dbReference>
<evidence type="ECO:0000313" key="4">
    <source>
        <dbReference type="Proteomes" id="UP000245390"/>
    </source>
</evidence>
<reference evidence="3 4" key="1">
    <citation type="submission" date="2018-05" db="EMBL/GenBank/DDBJ databases">
        <title>Genomic Encyclopedia of Type Strains, Phase IV (KMG-IV): sequencing the most valuable type-strain genomes for metagenomic binning, comparative biology and taxonomic classification.</title>
        <authorList>
            <person name="Goeker M."/>
        </authorList>
    </citation>
    <scope>NUCLEOTIDE SEQUENCE [LARGE SCALE GENOMIC DNA]</scope>
    <source>
        <strain evidence="3 4">DSM 103371</strain>
    </source>
</reference>
<evidence type="ECO:0000259" key="1">
    <source>
        <dbReference type="Pfam" id="PF00534"/>
    </source>
</evidence>
<name>A0A316FXQ2_9RHOB</name>
<dbReference type="InterPro" id="IPR028098">
    <property type="entry name" value="Glyco_trans_4-like_N"/>
</dbReference>
<feature type="domain" description="Glycosyl transferase family 1" evidence="1">
    <location>
        <begin position="172"/>
        <end position="304"/>
    </location>
</feature>
<keyword evidence="4" id="KW-1185">Reference proteome</keyword>
<protein>
    <submittedName>
        <fullName evidence="3">Glycosyltransferase involved in cell wall biosynthesis</fullName>
    </submittedName>
</protein>
<dbReference type="PANTHER" id="PTHR45947:SF3">
    <property type="entry name" value="SULFOQUINOVOSYL TRANSFERASE SQD2"/>
    <property type="match status" value="1"/>
</dbReference>
<sequence length="346" mass="38063">MRIALTVDPEIPVPPVSYGGIERIVDMLAQSLVARGHEVTLFAHAKSICPVELVGWRGASSVSKLDSIRNCATLAPKVFAGRFDLVHSFSRLAYLTPLLPLPIPKLMTYQRAITSKSVWFGHKLARGTLEFSAISEWMVEGIKHIGKWHFVPNGVPLDVYDFRSEIAPDAPLVFLGRIEEIKGPHLAIEIARRTNSKLVIAGNVPAEHKKWYEHHVAPHIDGAQITYVGPVNDAQKNELLGRARALLMPILWEEPFGIVMTEAMACGTPVIGTRRGAVPEVVKDGVTGFVGETVDELVEALARLPTLDRACCRREVEVRYSNDAVVEAYLAIYRALLAKRVSGGGR</sequence>
<dbReference type="PANTHER" id="PTHR45947">
    <property type="entry name" value="SULFOQUINOVOSYL TRANSFERASE SQD2"/>
    <property type="match status" value="1"/>
</dbReference>
<comment type="caution">
    <text evidence="3">The sequence shown here is derived from an EMBL/GenBank/DDBJ whole genome shotgun (WGS) entry which is preliminary data.</text>
</comment>
<dbReference type="OrthoDB" id="9790710at2"/>
<dbReference type="InterPro" id="IPR001296">
    <property type="entry name" value="Glyco_trans_1"/>
</dbReference>
<organism evidence="3 4">
    <name type="scientific">Silicimonas algicola</name>
    <dbReference type="NCBI Taxonomy" id="1826607"/>
    <lineage>
        <taxon>Bacteria</taxon>
        <taxon>Pseudomonadati</taxon>
        <taxon>Pseudomonadota</taxon>
        <taxon>Alphaproteobacteria</taxon>
        <taxon>Rhodobacterales</taxon>
        <taxon>Paracoccaceae</taxon>
    </lineage>
</organism>
<gene>
    <name evidence="3" type="ORF">C8D95_11434</name>
</gene>
<dbReference type="GO" id="GO:0016757">
    <property type="term" value="F:glycosyltransferase activity"/>
    <property type="evidence" value="ECO:0007669"/>
    <property type="project" value="InterPro"/>
</dbReference>
<dbReference type="RefSeq" id="WP_126918512.1">
    <property type="nucleotide sequence ID" value="NZ_CP034588.1"/>
</dbReference>